<dbReference type="GO" id="GO:0006281">
    <property type="term" value="P:DNA repair"/>
    <property type="evidence" value="ECO:0007669"/>
    <property type="project" value="TreeGrafter"/>
</dbReference>
<name>A0A0C9WSK7_9AGAR</name>
<dbReference type="EMBL" id="KN838601">
    <property type="protein sequence ID" value="KIK01845.1"/>
    <property type="molecule type" value="Genomic_DNA"/>
</dbReference>
<feature type="domain" description="SNF2 N-terminal" evidence="4">
    <location>
        <begin position="29"/>
        <end position="119"/>
    </location>
</feature>
<sequence>MTKLNTYQALDLMKLKQRELESRYDPSVSKGHILAYYMGLGKTVVTVGLIIDNPPPKTLSEEGITPTTLVVCPSEGLLHHWKDHLDSLSCGKLSVHIYHGQGKTMRPADVILCTLYQVVHQFKVFLRHLKDIGIELPEDGRPPPNYKLTEDDIKILWETAPLLIIHWYRLVLGKRRFPR</sequence>
<keyword evidence="3" id="KW-0067">ATP-binding</keyword>
<dbReference type="PANTHER" id="PTHR45626">
    <property type="entry name" value="TRANSCRIPTION TERMINATION FACTOR 2-RELATED"/>
    <property type="match status" value="1"/>
</dbReference>
<dbReference type="HOGENOM" id="CLU_1503669_0_0_1"/>
<proteinExistence type="predicted"/>
<dbReference type="GO" id="GO:0005524">
    <property type="term" value="F:ATP binding"/>
    <property type="evidence" value="ECO:0007669"/>
    <property type="project" value="UniProtKB-KW"/>
</dbReference>
<dbReference type="InterPro" id="IPR038718">
    <property type="entry name" value="SNF2-like_sf"/>
</dbReference>
<evidence type="ECO:0000256" key="3">
    <source>
        <dbReference type="ARBA" id="ARBA00022840"/>
    </source>
</evidence>
<accession>A0A0C9WSK7</accession>
<dbReference type="STRING" id="1095629.A0A0C9WSK7"/>
<reference evidence="5 6" key="1">
    <citation type="submission" date="2014-04" db="EMBL/GenBank/DDBJ databases">
        <authorList>
            <consortium name="DOE Joint Genome Institute"/>
            <person name="Kuo A."/>
            <person name="Kohler A."/>
            <person name="Nagy L.G."/>
            <person name="Floudas D."/>
            <person name="Copeland A."/>
            <person name="Barry K.W."/>
            <person name="Cichocki N."/>
            <person name="Veneault-Fourrey C."/>
            <person name="LaButti K."/>
            <person name="Lindquist E.A."/>
            <person name="Lipzen A."/>
            <person name="Lundell T."/>
            <person name="Morin E."/>
            <person name="Murat C."/>
            <person name="Sun H."/>
            <person name="Tunlid A."/>
            <person name="Henrissat B."/>
            <person name="Grigoriev I.V."/>
            <person name="Hibbett D.S."/>
            <person name="Martin F."/>
            <person name="Nordberg H.P."/>
            <person name="Cantor M.N."/>
            <person name="Hua S.X."/>
        </authorList>
    </citation>
    <scope>NUCLEOTIDE SEQUENCE [LARGE SCALE GENOMIC DNA]</scope>
    <source>
        <strain evidence="5 6">LaAM-08-1</strain>
    </source>
</reference>
<dbReference type="GO" id="GO:0008094">
    <property type="term" value="F:ATP-dependent activity, acting on DNA"/>
    <property type="evidence" value="ECO:0007669"/>
    <property type="project" value="TreeGrafter"/>
</dbReference>
<dbReference type="GO" id="GO:0005634">
    <property type="term" value="C:nucleus"/>
    <property type="evidence" value="ECO:0007669"/>
    <property type="project" value="TreeGrafter"/>
</dbReference>
<dbReference type="Pfam" id="PF00176">
    <property type="entry name" value="SNF2-rel_dom"/>
    <property type="match status" value="1"/>
</dbReference>
<evidence type="ECO:0000313" key="6">
    <source>
        <dbReference type="Proteomes" id="UP000054477"/>
    </source>
</evidence>
<evidence type="ECO:0000259" key="4">
    <source>
        <dbReference type="Pfam" id="PF00176"/>
    </source>
</evidence>
<dbReference type="PANTHER" id="PTHR45626:SF14">
    <property type="entry name" value="ATP-DEPENDENT DNA HELICASE (EUROFUNG)"/>
    <property type="match status" value="1"/>
</dbReference>
<protein>
    <recommendedName>
        <fullName evidence="4">SNF2 N-terminal domain-containing protein</fullName>
    </recommendedName>
</protein>
<evidence type="ECO:0000256" key="2">
    <source>
        <dbReference type="ARBA" id="ARBA00022801"/>
    </source>
</evidence>
<dbReference type="AlphaFoldDB" id="A0A0C9WSK7"/>
<dbReference type="OrthoDB" id="448448at2759"/>
<keyword evidence="6" id="KW-1185">Reference proteome</keyword>
<evidence type="ECO:0000256" key="1">
    <source>
        <dbReference type="ARBA" id="ARBA00022741"/>
    </source>
</evidence>
<dbReference type="SUPFAM" id="SSF52540">
    <property type="entry name" value="P-loop containing nucleoside triphosphate hydrolases"/>
    <property type="match status" value="1"/>
</dbReference>
<dbReference type="InterPro" id="IPR027417">
    <property type="entry name" value="P-loop_NTPase"/>
</dbReference>
<dbReference type="InterPro" id="IPR000330">
    <property type="entry name" value="SNF2_N"/>
</dbReference>
<keyword evidence="2" id="KW-0378">Hydrolase</keyword>
<keyword evidence="1" id="KW-0547">Nucleotide-binding</keyword>
<organism evidence="5 6">
    <name type="scientific">Laccaria amethystina LaAM-08-1</name>
    <dbReference type="NCBI Taxonomy" id="1095629"/>
    <lineage>
        <taxon>Eukaryota</taxon>
        <taxon>Fungi</taxon>
        <taxon>Dikarya</taxon>
        <taxon>Basidiomycota</taxon>
        <taxon>Agaricomycotina</taxon>
        <taxon>Agaricomycetes</taxon>
        <taxon>Agaricomycetidae</taxon>
        <taxon>Agaricales</taxon>
        <taxon>Agaricineae</taxon>
        <taxon>Hydnangiaceae</taxon>
        <taxon>Laccaria</taxon>
    </lineage>
</organism>
<dbReference type="Gene3D" id="3.40.50.10810">
    <property type="entry name" value="Tandem AAA-ATPase domain"/>
    <property type="match status" value="1"/>
</dbReference>
<dbReference type="GO" id="GO:0016787">
    <property type="term" value="F:hydrolase activity"/>
    <property type="evidence" value="ECO:0007669"/>
    <property type="project" value="UniProtKB-KW"/>
</dbReference>
<dbReference type="Proteomes" id="UP000054477">
    <property type="component" value="Unassembled WGS sequence"/>
</dbReference>
<reference evidence="6" key="2">
    <citation type="submission" date="2015-01" db="EMBL/GenBank/DDBJ databases">
        <title>Evolutionary Origins and Diversification of the Mycorrhizal Mutualists.</title>
        <authorList>
            <consortium name="DOE Joint Genome Institute"/>
            <consortium name="Mycorrhizal Genomics Consortium"/>
            <person name="Kohler A."/>
            <person name="Kuo A."/>
            <person name="Nagy L.G."/>
            <person name="Floudas D."/>
            <person name="Copeland A."/>
            <person name="Barry K.W."/>
            <person name="Cichocki N."/>
            <person name="Veneault-Fourrey C."/>
            <person name="LaButti K."/>
            <person name="Lindquist E.A."/>
            <person name="Lipzen A."/>
            <person name="Lundell T."/>
            <person name="Morin E."/>
            <person name="Murat C."/>
            <person name="Riley R."/>
            <person name="Ohm R."/>
            <person name="Sun H."/>
            <person name="Tunlid A."/>
            <person name="Henrissat B."/>
            <person name="Grigoriev I.V."/>
            <person name="Hibbett D.S."/>
            <person name="Martin F."/>
        </authorList>
    </citation>
    <scope>NUCLEOTIDE SEQUENCE [LARGE SCALE GENOMIC DNA]</scope>
    <source>
        <strain evidence="6">LaAM-08-1</strain>
    </source>
</reference>
<dbReference type="InterPro" id="IPR050628">
    <property type="entry name" value="SNF2_RAD54_helicase_TF"/>
</dbReference>
<gene>
    <name evidence="5" type="ORF">K443DRAFT_548906</name>
</gene>
<evidence type="ECO:0000313" key="5">
    <source>
        <dbReference type="EMBL" id="KIK01845.1"/>
    </source>
</evidence>